<keyword evidence="1" id="KW-0812">Transmembrane</keyword>
<feature type="transmembrane region" description="Helical" evidence="1">
    <location>
        <begin position="68"/>
        <end position="89"/>
    </location>
</feature>
<sequence>MKFFRHSVFAVFGKKFMTIFEFYKCILALFNLENDASAVSAVAAAGSALGDIFFAVESDASVSAVAGLYIYITFIYKHIFSCAGLIAAGKAIKKRTFRKARSAIAGVPGNIRQAAYTGGRPAAKPGSPGIAFILRKR</sequence>
<reference evidence="2" key="1">
    <citation type="submission" date="2019-08" db="EMBL/GenBank/DDBJ databases">
        <authorList>
            <person name="Kucharzyk K."/>
            <person name="Murdoch R.W."/>
            <person name="Higgins S."/>
            <person name="Loffler F."/>
        </authorList>
    </citation>
    <scope>NUCLEOTIDE SEQUENCE</scope>
</reference>
<keyword evidence="1" id="KW-0472">Membrane</keyword>
<proteinExistence type="predicted"/>
<accession>A0A645CPV8</accession>
<keyword evidence="1" id="KW-1133">Transmembrane helix</keyword>
<evidence type="ECO:0000256" key="1">
    <source>
        <dbReference type="SAM" id="Phobius"/>
    </source>
</evidence>
<evidence type="ECO:0000313" key="2">
    <source>
        <dbReference type="EMBL" id="MPM78953.1"/>
    </source>
</evidence>
<name>A0A645CPV8_9ZZZZ</name>
<dbReference type="AlphaFoldDB" id="A0A645CPV8"/>
<organism evidence="2">
    <name type="scientific">bioreactor metagenome</name>
    <dbReference type="NCBI Taxonomy" id="1076179"/>
    <lineage>
        <taxon>unclassified sequences</taxon>
        <taxon>metagenomes</taxon>
        <taxon>ecological metagenomes</taxon>
    </lineage>
</organism>
<protein>
    <submittedName>
        <fullName evidence="2">Uncharacterized protein</fullName>
    </submittedName>
</protein>
<gene>
    <name evidence="2" type="ORF">SDC9_125968</name>
</gene>
<dbReference type="EMBL" id="VSSQ01029011">
    <property type="protein sequence ID" value="MPM78953.1"/>
    <property type="molecule type" value="Genomic_DNA"/>
</dbReference>
<comment type="caution">
    <text evidence="2">The sequence shown here is derived from an EMBL/GenBank/DDBJ whole genome shotgun (WGS) entry which is preliminary data.</text>
</comment>